<gene>
    <name evidence="1" type="ORF">C9381_10270</name>
</gene>
<dbReference type="Proteomes" id="UP000241538">
    <property type="component" value="Chromosome"/>
</dbReference>
<evidence type="ECO:0000313" key="1">
    <source>
        <dbReference type="EMBL" id="AVV37551.1"/>
    </source>
</evidence>
<dbReference type="RefSeq" id="WP_107319560.1">
    <property type="nucleotide sequence ID" value="NZ_CP028349.1"/>
</dbReference>
<protein>
    <submittedName>
        <fullName evidence="1">Uncharacterized protein</fullName>
    </submittedName>
</protein>
<dbReference type="EMBL" id="CP028349">
    <property type="protein sequence ID" value="AVV37551.1"/>
    <property type="molecule type" value="Genomic_DNA"/>
</dbReference>
<accession>A0AAN1TVM6</accession>
<name>A0AAN1TVM6_9GAMM</name>
<dbReference type="AlphaFoldDB" id="A0AAN1TVM6"/>
<evidence type="ECO:0000313" key="2">
    <source>
        <dbReference type="Proteomes" id="UP000241538"/>
    </source>
</evidence>
<sequence>MMKKVIHFIIIVLMSLPLLSLAKSTSHFEGKKFRADITYDCEEGNVSCDNVSLKSTRVKDNSSIVLKGETINTNCPDVCDFRGYRFANGQYDYSFYPDQKGESLWDYIVTFKGKVIAQDVGVMK</sequence>
<organism evidence="1 2">
    <name type="scientific">Pantoea vagans</name>
    <dbReference type="NCBI Taxonomy" id="470934"/>
    <lineage>
        <taxon>Bacteria</taxon>
        <taxon>Pseudomonadati</taxon>
        <taxon>Pseudomonadota</taxon>
        <taxon>Gammaproteobacteria</taxon>
        <taxon>Enterobacterales</taxon>
        <taxon>Erwiniaceae</taxon>
        <taxon>Pantoea</taxon>
    </lineage>
</organism>
<reference evidence="1 2" key="1">
    <citation type="journal article" date="2018" name="Int J Genomics">
        <title>Comparative Genomics Analysis of Plasmid pPV989-94 from a Clinical Isolate of Pantoea vagans PV989.</title>
        <authorList>
            <person name="Xu L."/>
            <person name="Yin M."/>
            <person name="Zhu T."/>
            <person name="Lu J."/>
            <person name="Bao Q."/>
        </authorList>
    </citation>
    <scope>NUCLEOTIDE SEQUENCE [LARGE SCALE GENOMIC DNA]</scope>
    <source>
        <strain evidence="1 2">PV989</strain>
    </source>
</reference>
<proteinExistence type="predicted"/>